<dbReference type="RefSeq" id="WP_045534401.1">
    <property type="nucleotide sequence ID" value="NZ_AP014569.1"/>
</dbReference>
<dbReference type="AlphaFoldDB" id="A0A060NSB9"/>
<dbReference type="OrthoDB" id="2514702at2"/>
<dbReference type="KEGG" id="cbab:SMCB_0185"/>
<dbReference type="GO" id="GO:0000155">
    <property type="term" value="F:phosphorelay sensor kinase activity"/>
    <property type="evidence" value="ECO:0007669"/>
    <property type="project" value="InterPro"/>
</dbReference>
<keyword evidence="1" id="KW-1133">Transmembrane helix</keyword>
<dbReference type="PANTHER" id="PTHR34220:SF7">
    <property type="entry name" value="SENSOR HISTIDINE KINASE YPDA"/>
    <property type="match status" value="1"/>
</dbReference>
<dbReference type="Pfam" id="PF06580">
    <property type="entry name" value="His_kinase"/>
    <property type="match status" value="1"/>
</dbReference>
<feature type="transmembrane region" description="Helical" evidence="1">
    <location>
        <begin position="103"/>
        <end position="127"/>
    </location>
</feature>
<dbReference type="HOGENOM" id="CLU_020473_1_1_4"/>
<keyword evidence="1" id="KW-0812">Transmembrane</keyword>
<dbReference type="InterPro" id="IPR036890">
    <property type="entry name" value="HATPase_C_sf"/>
</dbReference>
<keyword evidence="1" id="KW-0472">Membrane</keyword>
<gene>
    <name evidence="3" type="ORF">SMCB_0185</name>
</gene>
<evidence type="ECO:0000313" key="4">
    <source>
        <dbReference type="Proteomes" id="UP000066014"/>
    </source>
</evidence>
<dbReference type="InterPro" id="IPR050640">
    <property type="entry name" value="Bact_2-comp_sensor_kinase"/>
</dbReference>
<evidence type="ECO:0000259" key="2">
    <source>
        <dbReference type="Pfam" id="PF06580"/>
    </source>
</evidence>
<proteinExistence type="predicted"/>
<dbReference type="STRING" id="1458426.SMCB_0185"/>
<feature type="transmembrane region" description="Helical" evidence="1">
    <location>
        <begin position="12"/>
        <end position="34"/>
    </location>
</feature>
<dbReference type="Proteomes" id="UP000066014">
    <property type="component" value="Chromosome"/>
</dbReference>
<keyword evidence="4" id="KW-1185">Reference proteome</keyword>
<dbReference type="EMBL" id="AP014569">
    <property type="protein sequence ID" value="BAO82413.1"/>
    <property type="molecule type" value="Genomic_DNA"/>
</dbReference>
<dbReference type="InterPro" id="IPR010559">
    <property type="entry name" value="Sig_transdc_His_kin_internal"/>
</dbReference>
<sequence length="343" mass="37567">MKPPATLPDFRNLGVWLRILLLAQALRLAFVVLGGPGGQPWLEQLLQQSVRFDPPLLATVLLLYLLQPLLARTSYRRGLVLVLLLAASVAALWHVAVEQGLGLALAGSAAHSASVAALLTGALLFYFDWRQQRLSPALAEARLAALQARIRPHFLFNSLNSVLALLRRQPQQAEAVLHDLADLYRALLSDARTLVPLGQELALARAYIEIETLRLGAQRLRMQWRTEHAPLQALVPPLLLQPLLENAVRYGVEPAPEGAEVSLEVYLDGSELRLFVRNTLAPGPLAAAAAAAGGNHMALGNIRERLQLHFDAEAQIRRYHTDCEHVVLVRLPLRKGAAESAAE</sequence>
<dbReference type="Gene3D" id="3.30.565.10">
    <property type="entry name" value="Histidine kinase-like ATPase, C-terminal domain"/>
    <property type="match status" value="1"/>
</dbReference>
<dbReference type="SUPFAM" id="SSF55874">
    <property type="entry name" value="ATPase domain of HSP90 chaperone/DNA topoisomerase II/histidine kinase"/>
    <property type="match status" value="1"/>
</dbReference>
<feature type="transmembrane region" description="Helical" evidence="1">
    <location>
        <begin position="54"/>
        <end position="71"/>
    </location>
</feature>
<organism evidence="3 4">
    <name type="scientific">Serpentinimonas maccroryi</name>
    <dbReference type="NCBI Taxonomy" id="1458426"/>
    <lineage>
        <taxon>Bacteria</taxon>
        <taxon>Pseudomonadati</taxon>
        <taxon>Pseudomonadota</taxon>
        <taxon>Betaproteobacteria</taxon>
        <taxon>Burkholderiales</taxon>
        <taxon>Comamonadaceae</taxon>
        <taxon>Serpentinimonas</taxon>
    </lineage>
</organism>
<name>A0A060NSB9_9BURK</name>
<dbReference type="GO" id="GO:0016020">
    <property type="term" value="C:membrane"/>
    <property type="evidence" value="ECO:0007669"/>
    <property type="project" value="InterPro"/>
</dbReference>
<evidence type="ECO:0000313" key="3">
    <source>
        <dbReference type="EMBL" id="BAO82413.1"/>
    </source>
</evidence>
<feature type="transmembrane region" description="Helical" evidence="1">
    <location>
        <begin position="78"/>
        <end position="97"/>
    </location>
</feature>
<protein>
    <submittedName>
        <fullName evidence="3">Predicted signal transduction protein with a C-terminal ATPase domain</fullName>
    </submittedName>
</protein>
<evidence type="ECO:0000256" key="1">
    <source>
        <dbReference type="SAM" id="Phobius"/>
    </source>
</evidence>
<reference evidence="3 4" key="1">
    <citation type="journal article" date="2014" name="Nat. Commun.">
        <title>Physiological and genomic features of highly alkaliphilic hydrogen-utilizing Betaproteobacteria from a continental serpentinizing site.</title>
        <authorList>
            <person name="Suzuki S."/>
            <person name="Kuenen J.G."/>
            <person name="Schipper K."/>
            <person name="van der Velde S."/>
            <person name="Ishii S."/>
            <person name="Wu A."/>
            <person name="Sorokin D.Y."/>
            <person name="Tenney A."/>
            <person name="Meng X.Y."/>
            <person name="Morrill P.L."/>
            <person name="Kamagata Y."/>
            <person name="Muyzer G."/>
            <person name="Nealson K.H."/>
        </authorList>
    </citation>
    <scope>NUCLEOTIDE SEQUENCE [LARGE SCALE GENOMIC DNA]</scope>
    <source>
        <strain evidence="3 4">B1</strain>
    </source>
</reference>
<feature type="domain" description="Signal transduction histidine kinase internal region" evidence="2">
    <location>
        <begin position="141"/>
        <end position="217"/>
    </location>
</feature>
<dbReference type="PANTHER" id="PTHR34220">
    <property type="entry name" value="SENSOR HISTIDINE KINASE YPDA"/>
    <property type="match status" value="1"/>
</dbReference>
<accession>A0A060NSB9</accession>